<reference evidence="1" key="2">
    <citation type="submission" date="2023-06" db="EMBL/GenBank/DDBJ databases">
        <authorList>
            <consortium name="Lawrence Berkeley National Laboratory"/>
            <person name="Haridas S."/>
            <person name="Hensen N."/>
            <person name="Bonometti L."/>
            <person name="Westerberg I."/>
            <person name="Brannstrom I.O."/>
            <person name="Guillou S."/>
            <person name="Cros-Aarteil S."/>
            <person name="Calhoun S."/>
            <person name="Kuo A."/>
            <person name="Mondo S."/>
            <person name="Pangilinan J."/>
            <person name="Riley R."/>
            <person name="LaButti K."/>
            <person name="Andreopoulos B."/>
            <person name="Lipzen A."/>
            <person name="Chen C."/>
            <person name="Yanf M."/>
            <person name="Daum C."/>
            <person name="Ng V."/>
            <person name="Clum A."/>
            <person name="Steindorff A."/>
            <person name="Ohm R."/>
            <person name="Martin F."/>
            <person name="Silar P."/>
            <person name="Natvig D."/>
            <person name="Lalanne C."/>
            <person name="Gautier V."/>
            <person name="Ament-velasquez S.L."/>
            <person name="Kruys A."/>
            <person name="Hutchinson M.I."/>
            <person name="Powell A.J."/>
            <person name="Barry K."/>
            <person name="Miller A.N."/>
            <person name="Grigoriev I.V."/>
            <person name="Debuchy R."/>
            <person name="Gladieux P."/>
            <person name="Thoren M.H."/>
            <person name="Johannesson H."/>
        </authorList>
    </citation>
    <scope>NUCLEOTIDE SEQUENCE</scope>
    <source>
        <strain evidence="1">CBS 232.78</strain>
    </source>
</reference>
<dbReference type="EMBL" id="JAULSW010000008">
    <property type="protein sequence ID" value="KAK3372056.1"/>
    <property type="molecule type" value="Genomic_DNA"/>
</dbReference>
<sequence>MDHNWTSSLGREIFPFSFQFLRQTLPRILRCCSLYLSAHCRIFSASHELSKPRDTRHSLRVRSGPVRQAPSHTNLHSYKFSLLFPPFFFFLRSSSHIPAGGRQLFIRPTKPNQCPAMPLAASLSEETEESDVRVYIQPGMYKFLMLGAVPGCCLGRPPPASHGKEGGLFGVCLREG</sequence>
<reference evidence="1" key="1">
    <citation type="journal article" date="2023" name="Mol. Phylogenet. Evol.">
        <title>Genome-scale phylogeny and comparative genomics of the fungal order Sordariales.</title>
        <authorList>
            <person name="Hensen N."/>
            <person name="Bonometti L."/>
            <person name="Westerberg I."/>
            <person name="Brannstrom I.O."/>
            <person name="Guillou S."/>
            <person name="Cros-Aarteil S."/>
            <person name="Calhoun S."/>
            <person name="Haridas S."/>
            <person name="Kuo A."/>
            <person name="Mondo S."/>
            <person name="Pangilinan J."/>
            <person name="Riley R."/>
            <person name="LaButti K."/>
            <person name="Andreopoulos B."/>
            <person name="Lipzen A."/>
            <person name="Chen C."/>
            <person name="Yan M."/>
            <person name="Daum C."/>
            <person name="Ng V."/>
            <person name="Clum A."/>
            <person name="Steindorff A."/>
            <person name="Ohm R.A."/>
            <person name="Martin F."/>
            <person name="Silar P."/>
            <person name="Natvig D.O."/>
            <person name="Lalanne C."/>
            <person name="Gautier V."/>
            <person name="Ament-Velasquez S.L."/>
            <person name="Kruys A."/>
            <person name="Hutchinson M.I."/>
            <person name="Powell A.J."/>
            <person name="Barry K."/>
            <person name="Miller A.N."/>
            <person name="Grigoriev I.V."/>
            <person name="Debuchy R."/>
            <person name="Gladieux P."/>
            <person name="Hiltunen Thoren M."/>
            <person name="Johannesson H."/>
        </authorList>
    </citation>
    <scope>NUCLEOTIDE SEQUENCE</scope>
    <source>
        <strain evidence="1">CBS 232.78</strain>
    </source>
</reference>
<accession>A0AAE0N632</accession>
<keyword evidence="2" id="KW-1185">Reference proteome</keyword>
<dbReference type="Proteomes" id="UP001285441">
    <property type="component" value="Unassembled WGS sequence"/>
</dbReference>
<evidence type="ECO:0000313" key="1">
    <source>
        <dbReference type="EMBL" id="KAK3372056.1"/>
    </source>
</evidence>
<protein>
    <submittedName>
        <fullName evidence="1">Uncharacterized protein</fullName>
    </submittedName>
</protein>
<evidence type="ECO:0000313" key="2">
    <source>
        <dbReference type="Proteomes" id="UP001285441"/>
    </source>
</evidence>
<proteinExistence type="predicted"/>
<organism evidence="1 2">
    <name type="scientific">Podospora didyma</name>
    <dbReference type="NCBI Taxonomy" id="330526"/>
    <lineage>
        <taxon>Eukaryota</taxon>
        <taxon>Fungi</taxon>
        <taxon>Dikarya</taxon>
        <taxon>Ascomycota</taxon>
        <taxon>Pezizomycotina</taxon>
        <taxon>Sordariomycetes</taxon>
        <taxon>Sordariomycetidae</taxon>
        <taxon>Sordariales</taxon>
        <taxon>Podosporaceae</taxon>
        <taxon>Podospora</taxon>
    </lineage>
</organism>
<comment type="caution">
    <text evidence="1">The sequence shown here is derived from an EMBL/GenBank/DDBJ whole genome shotgun (WGS) entry which is preliminary data.</text>
</comment>
<gene>
    <name evidence="1" type="ORF">B0H63DRAFT_287638</name>
</gene>
<name>A0AAE0N632_9PEZI</name>
<dbReference type="AlphaFoldDB" id="A0AAE0N632"/>